<dbReference type="Proteomes" id="UP000549052">
    <property type="component" value="Unassembled WGS sequence"/>
</dbReference>
<evidence type="ECO:0000256" key="11">
    <source>
        <dbReference type="HAMAP-Rule" id="MF_01106"/>
    </source>
</evidence>
<organism evidence="12 13">
    <name type="scientific">Phyllobacterium myrsinacearum</name>
    <dbReference type="NCBI Taxonomy" id="28101"/>
    <lineage>
        <taxon>Bacteria</taxon>
        <taxon>Pseudomonadati</taxon>
        <taxon>Pseudomonadota</taxon>
        <taxon>Alphaproteobacteria</taxon>
        <taxon>Hyphomicrobiales</taxon>
        <taxon>Phyllobacteriaceae</taxon>
        <taxon>Phyllobacterium</taxon>
    </lineage>
</organism>
<sequence length="413" mass="43150">MSTSVSPLAPKHVPAMPEIHGVRIATAEAGIKYKGRTDVLLVVFDKPVAVAGVFTRSKCPSAAVDFCRDSLTGGKARAVVVNSGNANAFTGKKGRESTKATAAAAAKAIGCKPSEVFLASTGVIGEPLDAGKFSHLLEDMAKSATAERWQDAASAIMTTDTFPKVATETVLLGGVPVTINGIAKGAGMIAPDMATMLSFVATDAPIASDILQKLLSKSVGKSFNSVTVDSDTSTSDTLLLFATGSAAERGAEPVTKEKDKRLKAFAKALDKVLKSLALQVVRDGEGARKMLEITVTGATSSRSAKRIALSIANSPLVKTAAAGEDANWGRIVMAVGKAGEPADRDRLAIWFGDIRVARHGERDPDYSEAAASDYMKNEDIAVKVDIGLGKGKATVWTCDLTKEYVAINGDYRS</sequence>
<dbReference type="InterPro" id="IPR016117">
    <property type="entry name" value="ArgJ-like_dom_sf"/>
</dbReference>
<dbReference type="NCBIfam" id="NF003802">
    <property type="entry name" value="PRK05388.1"/>
    <property type="match status" value="1"/>
</dbReference>
<comment type="similarity">
    <text evidence="2 11">Belongs to the ArgJ family.</text>
</comment>
<keyword evidence="4 11" id="KW-0963">Cytoplasm</keyword>
<dbReference type="GO" id="GO:0004042">
    <property type="term" value="F:L-glutamate N-acetyltransferase activity"/>
    <property type="evidence" value="ECO:0007669"/>
    <property type="project" value="UniProtKB-UniRule"/>
</dbReference>
<dbReference type="FunFam" id="3.60.70.12:FF:000001">
    <property type="entry name" value="Arginine biosynthesis bifunctional protein ArgJ, chloroplastic"/>
    <property type="match status" value="1"/>
</dbReference>
<feature type="site" description="Involved in the stabilization of negative charge on the oxyanion by the formation of the oxyanion hole" evidence="11">
    <location>
        <position position="121"/>
    </location>
</feature>
<dbReference type="GO" id="GO:0004358">
    <property type="term" value="F:L-glutamate N-acetyltransferase activity, acting on acetyl-L-ornithine as donor"/>
    <property type="evidence" value="ECO:0007669"/>
    <property type="project" value="UniProtKB-UniRule"/>
</dbReference>
<evidence type="ECO:0000256" key="9">
    <source>
        <dbReference type="ARBA" id="ARBA00023268"/>
    </source>
</evidence>
<dbReference type="PANTHER" id="PTHR23100:SF0">
    <property type="entry name" value="ARGININE BIOSYNTHESIS BIFUNCTIONAL PROTEIN ARGJ, MITOCHONDRIAL"/>
    <property type="match status" value="1"/>
</dbReference>
<comment type="pathway">
    <text evidence="11">Amino-acid biosynthesis; L-arginine biosynthesis; N(2)-acetyl-L-ornithine from L-glutamate: step 1/4.</text>
</comment>
<dbReference type="SUPFAM" id="SSF56266">
    <property type="entry name" value="DmpA/ArgJ-like"/>
    <property type="match status" value="1"/>
</dbReference>
<feature type="binding site" evidence="11">
    <location>
        <position position="158"/>
    </location>
    <ligand>
        <name>substrate</name>
    </ligand>
</feature>
<evidence type="ECO:0000313" key="13">
    <source>
        <dbReference type="Proteomes" id="UP000549052"/>
    </source>
</evidence>
<comment type="caution">
    <text evidence="12">The sequence shown here is derived from an EMBL/GenBank/DDBJ whole genome shotgun (WGS) entry which is preliminary data.</text>
</comment>
<dbReference type="Gene3D" id="3.10.20.340">
    <property type="entry name" value="ArgJ beta chain, C-terminal domain"/>
    <property type="match status" value="1"/>
</dbReference>
<dbReference type="HAMAP" id="MF_01106">
    <property type="entry name" value="ArgJ"/>
    <property type="match status" value="1"/>
</dbReference>
<evidence type="ECO:0000256" key="7">
    <source>
        <dbReference type="ARBA" id="ARBA00022679"/>
    </source>
</evidence>
<dbReference type="InterPro" id="IPR002813">
    <property type="entry name" value="Arg_biosynth_ArgJ"/>
</dbReference>
<comment type="pathway">
    <text evidence="11">Amino-acid biosynthesis; L-arginine biosynthesis; L-ornithine and N-acetyl-L-glutamate from L-glutamate and N(2)-acetyl-L-ornithine (cyclic): step 1/1.</text>
</comment>
<dbReference type="NCBIfam" id="TIGR00120">
    <property type="entry name" value="ArgJ"/>
    <property type="match status" value="1"/>
</dbReference>
<evidence type="ECO:0000256" key="6">
    <source>
        <dbReference type="ARBA" id="ARBA00022605"/>
    </source>
</evidence>
<dbReference type="GO" id="GO:0005737">
    <property type="term" value="C:cytoplasm"/>
    <property type="evidence" value="ECO:0007669"/>
    <property type="project" value="UniProtKB-SubCell"/>
</dbReference>
<keyword evidence="13" id="KW-1185">Reference proteome</keyword>
<gene>
    <name evidence="11" type="primary">argJ</name>
    <name evidence="12" type="ORF">FHW16_005349</name>
</gene>
<keyword evidence="6 11" id="KW-0028">Amino-acid biosynthesis</keyword>
<dbReference type="Pfam" id="PF01960">
    <property type="entry name" value="ArgJ"/>
    <property type="match status" value="1"/>
</dbReference>
<dbReference type="AlphaFoldDB" id="A0A839ETV0"/>
<evidence type="ECO:0000256" key="1">
    <source>
        <dbReference type="ARBA" id="ARBA00004496"/>
    </source>
</evidence>
<keyword evidence="10 11" id="KW-0012">Acyltransferase</keyword>
<evidence type="ECO:0000256" key="4">
    <source>
        <dbReference type="ARBA" id="ARBA00022490"/>
    </source>
</evidence>
<dbReference type="FunFam" id="3.10.20.340:FF:000003">
    <property type="entry name" value="Arginine biosynthesis bifunctional protein ArgJ"/>
    <property type="match status" value="1"/>
</dbReference>
<feature type="chain" id="PRO_5033178985" description="Arginine biosynthesis bifunctional protein ArgJ alpha chain" evidence="11">
    <location>
        <begin position="1"/>
        <end position="194"/>
    </location>
</feature>
<dbReference type="InterPro" id="IPR042195">
    <property type="entry name" value="ArgJ_beta_C"/>
</dbReference>
<dbReference type="Gene3D" id="3.60.70.12">
    <property type="entry name" value="L-amino peptidase D-ALA esterase/amidase"/>
    <property type="match status" value="1"/>
</dbReference>
<keyword evidence="9 11" id="KW-0511">Multifunctional enzyme</keyword>
<dbReference type="RefSeq" id="WP_182552165.1">
    <property type="nucleotide sequence ID" value="NZ_JACGXN010000015.1"/>
</dbReference>
<feature type="site" description="Involved in the stabilization of negative charge on the oxyanion by the formation of the oxyanion hole" evidence="11">
    <location>
        <position position="122"/>
    </location>
</feature>
<evidence type="ECO:0000256" key="8">
    <source>
        <dbReference type="ARBA" id="ARBA00022813"/>
    </source>
</evidence>
<reference evidence="12 13" key="1">
    <citation type="submission" date="2020-07" db="EMBL/GenBank/DDBJ databases">
        <title>Genomic Encyclopedia of Type Strains, Phase IV (KMG-V): Genome sequencing to study the core and pangenomes of soil and plant-associated prokaryotes.</title>
        <authorList>
            <person name="Whitman W."/>
        </authorList>
    </citation>
    <scope>NUCLEOTIDE SEQUENCE [LARGE SCALE GENOMIC DNA]</scope>
    <source>
        <strain evidence="12 13">AN3</strain>
    </source>
</reference>
<proteinExistence type="inferred from homology"/>
<keyword evidence="7 11" id="KW-0808">Transferase</keyword>
<protein>
    <recommendedName>
        <fullName evidence="11">Arginine biosynthesis bifunctional protein ArgJ</fullName>
    </recommendedName>
    <domain>
        <recommendedName>
            <fullName evidence="11">Glutamate N-acetyltransferase</fullName>
            <ecNumber evidence="11">2.3.1.35</ecNumber>
        </recommendedName>
        <alternativeName>
            <fullName evidence="11">Ornithine acetyltransferase</fullName>
            <shortName evidence="11">OATase</shortName>
        </alternativeName>
        <alternativeName>
            <fullName evidence="11">Ornithine transacetylase</fullName>
        </alternativeName>
    </domain>
    <domain>
        <recommendedName>
            <fullName evidence="11">Amino-acid acetyltransferase</fullName>
            <ecNumber evidence="11">2.3.1.1</ecNumber>
        </recommendedName>
        <alternativeName>
            <fullName evidence="11">N-acetylglutamate synthase</fullName>
            <shortName evidence="11">AGSase</shortName>
        </alternativeName>
    </domain>
    <component>
        <recommendedName>
            <fullName evidence="11">Arginine biosynthesis bifunctional protein ArgJ alpha chain</fullName>
        </recommendedName>
    </component>
    <component>
        <recommendedName>
            <fullName evidence="11">Arginine biosynthesis bifunctional protein ArgJ beta chain</fullName>
        </recommendedName>
    </component>
</protein>
<dbReference type="EMBL" id="JACGXN010000015">
    <property type="protein sequence ID" value="MBA8881608.1"/>
    <property type="molecule type" value="Genomic_DNA"/>
</dbReference>
<dbReference type="UniPathway" id="UPA00068">
    <property type="reaction ID" value="UER00106"/>
</dbReference>
<evidence type="ECO:0000256" key="5">
    <source>
        <dbReference type="ARBA" id="ARBA00022571"/>
    </source>
</evidence>
<comment type="catalytic activity">
    <reaction evidence="11">
        <text>N(2)-acetyl-L-ornithine + L-glutamate = N-acetyl-L-glutamate + L-ornithine</text>
        <dbReference type="Rhea" id="RHEA:15349"/>
        <dbReference type="ChEBI" id="CHEBI:29985"/>
        <dbReference type="ChEBI" id="CHEBI:44337"/>
        <dbReference type="ChEBI" id="CHEBI:46911"/>
        <dbReference type="ChEBI" id="CHEBI:57805"/>
        <dbReference type="EC" id="2.3.1.35"/>
    </reaction>
</comment>
<accession>A0A839ETV0</accession>
<evidence type="ECO:0000256" key="3">
    <source>
        <dbReference type="ARBA" id="ARBA00011475"/>
    </source>
</evidence>
<dbReference type="EC" id="2.3.1.1" evidence="11"/>
<comment type="function">
    <text evidence="11">Catalyzes two activities which are involved in the cyclic version of arginine biosynthesis: the synthesis of N-acetylglutamate from glutamate and acetyl-CoA as the acetyl donor, and of ornithine by transacetylation between N(2)-acetylornithine and glutamate.</text>
</comment>
<feature type="active site" description="Nucleophile" evidence="11">
    <location>
        <position position="195"/>
    </location>
</feature>
<comment type="subcellular location">
    <subcellularLocation>
        <location evidence="1 11">Cytoplasm</location>
    </subcellularLocation>
</comment>
<evidence type="ECO:0000256" key="10">
    <source>
        <dbReference type="ARBA" id="ARBA00023315"/>
    </source>
</evidence>
<comment type="catalytic activity">
    <reaction evidence="11">
        <text>L-glutamate + acetyl-CoA = N-acetyl-L-glutamate + CoA + H(+)</text>
        <dbReference type="Rhea" id="RHEA:24292"/>
        <dbReference type="ChEBI" id="CHEBI:15378"/>
        <dbReference type="ChEBI" id="CHEBI:29985"/>
        <dbReference type="ChEBI" id="CHEBI:44337"/>
        <dbReference type="ChEBI" id="CHEBI:57287"/>
        <dbReference type="ChEBI" id="CHEBI:57288"/>
        <dbReference type="EC" id="2.3.1.1"/>
    </reaction>
</comment>
<evidence type="ECO:0000256" key="2">
    <source>
        <dbReference type="ARBA" id="ARBA00006774"/>
    </source>
</evidence>
<feature type="binding site" evidence="11">
    <location>
        <position position="408"/>
    </location>
    <ligand>
        <name>substrate</name>
    </ligand>
</feature>
<dbReference type="PANTHER" id="PTHR23100">
    <property type="entry name" value="ARGININE BIOSYNTHESIS BIFUNCTIONAL PROTEIN ARGJ"/>
    <property type="match status" value="1"/>
</dbReference>
<feature type="binding site" evidence="11">
    <location>
        <position position="195"/>
    </location>
    <ligand>
        <name>substrate</name>
    </ligand>
</feature>
<evidence type="ECO:0000313" key="12">
    <source>
        <dbReference type="EMBL" id="MBA8881608.1"/>
    </source>
</evidence>
<feature type="site" description="Cleavage; by autolysis" evidence="11">
    <location>
        <begin position="194"/>
        <end position="195"/>
    </location>
</feature>
<feature type="binding site" evidence="11">
    <location>
        <position position="285"/>
    </location>
    <ligand>
        <name>substrate</name>
    </ligand>
</feature>
<comment type="subunit">
    <text evidence="3 11">Heterotetramer of two alpha and two beta chains.</text>
</comment>
<keyword evidence="8 11" id="KW-0068">Autocatalytic cleavage</keyword>
<feature type="binding site" evidence="11">
    <location>
        <position position="184"/>
    </location>
    <ligand>
        <name>substrate</name>
    </ligand>
</feature>
<dbReference type="CDD" id="cd02152">
    <property type="entry name" value="OAT"/>
    <property type="match status" value="1"/>
</dbReference>
<name>A0A839ETV0_9HYPH</name>
<feature type="binding site" evidence="11">
    <location>
        <position position="413"/>
    </location>
    <ligand>
        <name>substrate</name>
    </ligand>
</feature>
<dbReference type="GO" id="GO:0006526">
    <property type="term" value="P:L-arginine biosynthetic process"/>
    <property type="evidence" value="ECO:0007669"/>
    <property type="project" value="UniProtKB-UniRule"/>
</dbReference>
<keyword evidence="5 11" id="KW-0055">Arginine biosynthesis</keyword>
<dbReference type="EC" id="2.3.1.35" evidence="11"/>
<feature type="chain" id="PRO_5033178984" description="Arginine biosynthesis bifunctional protein ArgJ beta chain" evidence="11">
    <location>
        <begin position="195"/>
        <end position="413"/>
    </location>
</feature>
<dbReference type="GO" id="GO:0006592">
    <property type="term" value="P:ornithine biosynthetic process"/>
    <property type="evidence" value="ECO:0007669"/>
    <property type="project" value="TreeGrafter"/>
</dbReference>